<dbReference type="Gene3D" id="1.10.287.1150">
    <property type="entry name" value="TPP helical domain"/>
    <property type="match status" value="1"/>
</dbReference>
<dbReference type="Pfam" id="PF16870">
    <property type="entry name" value="OxoGdeHyase_C"/>
    <property type="match status" value="2"/>
</dbReference>
<dbReference type="Gene3D" id="3.40.50.12470">
    <property type="match status" value="1"/>
</dbReference>
<dbReference type="CDD" id="cd02016">
    <property type="entry name" value="TPP_E1_OGDC_like"/>
    <property type="match status" value="1"/>
</dbReference>
<dbReference type="AlphaFoldDB" id="A0ABD2WPM4"/>
<evidence type="ECO:0000256" key="2">
    <source>
        <dbReference type="ARBA" id="ARBA00006936"/>
    </source>
</evidence>
<dbReference type="Pfam" id="PF02779">
    <property type="entry name" value="Transket_pyr"/>
    <property type="match status" value="1"/>
</dbReference>
<dbReference type="Gene3D" id="3.40.50.970">
    <property type="match status" value="1"/>
</dbReference>
<comment type="caution">
    <text evidence="7">The sequence shown here is derived from an EMBL/GenBank/DDBJ whole genome shotgun (WGS) entry which is preliminary data.</text>
</comment>
<evidence type="ECO:0000256" key="4">
    <source>
        <dbReference type="ARBA" id="ARBA00023002"/>
    </source>
</evidence>
<evidence type="ECO:0000313" key="8">
    <source>
        <dbReference type="Proteomes" id="UP001627154"/>
    </source>
</evidence>
<dbReference type="PANTHER" id="PTHR23152:SF4">
    <property type="entry name" value="2-OXOADIPATE DEHYDROGENASE COMPLEX COMPONENT E1"/>
    <property type="match status" value="1"/>
</dbReference>
<organism evidence="7 8">
    <name type="scientific">Trichogramma kaykai</name>
    <dbReference type="NCBI Taxonomy" id="54128"/>
    <lineage>
        <taxon>Eukaryota</taxon>
        <taxon>Metazoa</taxon>
        <taxon>Ecdysozoa</taxon>
        <taxon>Arthropoda</taxon>
        <taxon>Hexapoda</taxon>
        <taxon>Insecta</taxon>
        <taxon>Pterygota</taxon>
        <taxon>Neoptera</taxon>
        <taxon>Endopterygota</taxon>
        <taxon>Hymenoptera</taxon>
        <taxon>Apocrita</taxon>
        <taxon>Proctotrupomorpha</taxon>
        <taxon>Chalcidoidea</taxon>
        <taxon>Trichogrammatidae</taxon>
        <taxon>Trichogramma</taxon>
    </lineage>
</organism>
<dbReference type="SUPFAM" id="SSF52518">
    <property type="entry name" value="Thiamin diphosphate-binding fold (THDP-binding)"/>
    <property type="match status" value="2"/>
</dbReference>
<dbReference type="NCBIfam" id="NF006914">
    <property type="entry name" value="PRK09404.1"/>
    <property type="match status" value="1"/>
</dbReference>
<keyword evidence="3" id="KW-0809">Transit peptide</keyword>
<dbReference type="GO" id="GO:0016491">
    <property type="term" value="F:oxidoreductase activity"/>
    <property type="evidence" value="ECO:0007669"/>
    <property type="project" value="UniProtKB-KW"/>
</dbReference>
<evidence type="ECO:0000259" key="6">
    <source>
        <dbReference type="SMART" id="SM00861"/>
    </source>
</evidence>
<keyword evidence="5" id="KW-0786">Thiamine pyrophosphate</keyword>
<comment type="similarity">
    <text evidence="2">Belongs to the alpha-ketoglutarate dehydrogenase family.</text>
</comment>
<name>A0ABD2WPM4_9HYME</name>
<sequence length="976" mass="110680">MYRNLKVATSSCSDGLILWTRERRAKPLRRLYRSAAAGVYGHRERQPRDYQGRYSNRRCALPSSGRINDAAIWFSVDRADLELRAKNSNFYRLVSAYREFGHKQADIDPIRLTRPVPLTELDASRYGLKESDRVPLRGLLAGEDDESSSLAEALDVLGRLYCGTMSAEFSHLETEEEREWFARNYEAIHREPLDDETKRAIAREMLKSQAFDRFLAVKFVSVKRYGGEGAESMMAFFHELFELSTRSSLRELVLCMAHRGRLNFLTGMMNFPPEKLFRKLRGLAEFPEDAKATGDVISHFVAHTELQSNGEDKLSVGMLYNPSHLEAVNPVAMGRTRGLQQVLRDGDYADAEASRWADKVLNVQIHGDAAYAGQGVNQECLALSGAPHYEIGGSIHMVLNNQLGFTTPASRGRSSRYCTDLAKFIAAPVVHVNGDDPEMVVRATRIAFDYQRKFRKDVFVDLNCFRRWGHNELDDPTFTNPLIYNIINNRPSIPDRYVERLVENKVLSHEDAAEIVNKHTSKLNKCLKRVDDYEPKATYFTGRWSMLKQADASVTTWDTGFDLDLLRYIGKKSVEYPERFRVHPTLKKSHVEARLKRVDEGTRLDWSTAEAMAFGSLLHQGYNVRISGQDVGRGTFSQRHAMLIDQSSGEMHVPLNAMHSDQMGKIELANSILSEEAVLAYEYGMSVTLPNALIIWEAQFGDFFNGAQSIIDTFVSSGETKWMTSTGLTVLLPHGYDGAGPEHSSCKLERFLQLTDSREDKPDGDDVNMHIVNPSTPAQYFHLLRRQMVRNFRKPLIVIAPKTLLRHASATSSLSDLVTGTTFKSVIGDDKVIDKNVTKIIFTSGKHYYALDKHRNDCNLQDAAIVRVESLCPFPVLELNEQLQKYKKAQSLYQLYIKIKCLKAVLKNTLFIAYVWSQEEPRNMGAWSFIKPRFENLCGRKLRYSGREPLATSAVGIGKLHQSQSEDVVVRPFAMK</sequence>
<dbReference type="NCBIfam" id="TIGR00239">
    <property type="entry name" value="2oxo_dh_E1"/>
    <property type="match status" value="1"/>
</dbReference>
<dbReference type="InterPro" id="IPR001017">
    <property type="entry name" value="DH_E1"/>
</dbReference>
<dbReference type="InterPro" id="IPR031717">
    <property type="entry name" value="ODO-1/KGD_C"/>
</dbReference>
<evidence type="ECO:0000256" key="1">
    <source>
        <dbReference type="ARBA" id="ARBA00001964"/>
    </source>
</evidence>
<dbReference type="Proteomes" id="UP001627154">
    <property type="component" value="Unassembled WGS sequence"/>
</dbReference>
<evidence type="ECO:0000256" key="3">
    <source>
        <dbReference type="ARBA" id="ARBA00022946"/>
    </source>
</evidence>
<reference evidence="7 8" key="1">
    <citation type="journal article" date="2024" name="bioRxiv">
        <title>A reference genome for Trichogramma kaykai: A tiny desert-dwelling parasitoid wasp with competing sex-ratio distorters.</title>
        <authorList>
            <person name="Culotta J."/>
            <person name="Lindsey A.R."/>
        </authorList>
    </citation>
    <scope>NUCLEOTIDE SEQUENCE [LARGE SCALE GENOMIC DNA]</scope>
    <source>
        <strain evidence="7 8">KSX58</strain>
    </source>
</reference>
<protein>
    <recommendedName>
        <fullName evidence="6">Transketolase-like pyrimidine-binding domain-containing protein</fullName>
    </recommendedName>
</protein>
<dbReference type="InterPro" id="IPR011603">
    <property type="entry name" value="2oxoglutarate_DH_E1"/>
</dbReference>
<dbReference type="EMBL" id="JBJJXI010000088">
    <property type="protein sequence ID" value="KAL3394850.1"/>
    <property type="molecule type" value="Genomic_DNA"/>
</dbReference>
<dbReference type="InterPro" id="IPR029061">
    <property type="entry name" value="THDP-binding"/>
</dbReference>
<dbReference type="InterPro" id="IPR042179">
    <property type="entry name" value="KGD_C_sf"/>
</dbReference>
<dbReference type="PIRSF" id="PIRSF000157">
    <property type="entry name" value="Oxoglu_dh_E1"/>
    <property type="match status" value="1"/>
</dbReference>
<dbReference type="SMART" id="SM00861">
    <property type="entry name" value="Transket_pyr"/>
    <property type="match status" value="1"/>
</dbReference>
<proteinExistence type="inferred from homology"/>
<dbReference type="InterPro" id="IPR005475">
    <property type="entry name" value="Transketolase-like_Pyr-bd"/>
</dbReference>
<keyword evidence="8" id="KW-1185">Reference proteome</keyword>
<dbReference type="Pfam" id="PF00676">
    <property type="entry name" value="E1_dh"/>
    <property type="match status" value="1"/>
</dbReference>
<comment type="cofactor">
    <cofactor evidence="1">
        <name>thiamine diphosphate</name>
        <dbReference type="ChEBI" id="CHEBI:58937"/>
    </cofactor>
</comment>
<accession>A0ABD2WPM4</accession>
<feature type="domain" description="Transketolase-like pyrimidine-binding" evidence="6">
    <location>
        <begin position="604"/>
        <end position="807"/>
    </location>
</feature>
<evidence type="ECO:0000256" key="5">
    <source>
        <dbReference type="ARBA" id="ARBA00023052"/>
    </source>
</evidence>
<dbReference type="PANTHER" id="PTHR23152">
    <property type="entry name" value="2-OXOGLUTARATE DEHYDROGENASE"/>
    <property type="match status" value="1"/>
</dbReference>
<keyword evidence="4" id="KW-0560">Oxidoreductase</keyword>
<evidence type="ECO:0000313" key="7">
    <source>
        <dbReference type="EMBL" id="KAL3394850.1"/>
    </source>
</evidence>
<dbReference type="Gene3D" id="3.40.50.11610">
    <property type="entry name" value="Multifunctional 2-oxoglutarate metabolism enzyme, C-terminal domain"/>
    <property type="match status" value="1"/>
</dbReference>
<gene>
    <name evidence="7" type="ORF">TKK_011111</name>
</gene>